<feature type="compositionally biased region" description="Low complexity" evidence="6">
    <location>
        <begin position="136"/>
        <end position="147"/>
    </location>
</feature>
<protein>
    <submittedName>
        <fullName evidence="8">Putative transposase</fullName>
    </submittedName>
</protein>
<keyword evidence="2 5" id="KW-0863">Zinc-finger</keyword>
<dbReference type="SUPFAM" id="SSF57716">
    <property type="entry name" value="Glucocorticoid receptor-like (DNA-binding domain)"/>
    <property type="match status" value="1"/>
</dbReference>
<dbReference type="AlphaFoldDB" id="A0A1E1WX98"/>
<evidence type="ECO:0000256" key="4">
    <source>
        <dbReference type="ARBA" id="ARBA00023125"/>
    </source>
</evidence>
<dbReference type="EMBL" id="GFAC01007576">
    <property type="protein sequence ID" value="JAT91612.1"/>
    <property type="molecule type" value="mRNA"/>
</dbReference>
<evidence type="ECO:0000313" key="8">
    <source>
        <dbReference type="EMBL" id="JAT91612.1"/>
    </source>
</evidence>
<dbReference type="InterPro" id="IPR021896">
    <property type="entry name" value="THAP9-like_HTH"/>
</dbReference>
<evidence type="ECO:0000259" key="7">
    <source>
        <dbReference type="PROSITE" id="PS50950"/>
    </source>
</evidence>
<evidence type="ECO:0000256" key="2">
    <source>
        <dbReference type="ARBA" id="ARBA00022771"/>
    </source>
</evidence>
<name>A0A1E1WX98_9ACAR</name>
<keyword evidence="3" id="KW-0862">Zinc</keyword>
<keyword evidence="4 5" id="KW-0238">DNA-binding</keyword>
<dbReference type="Pfam" id="PF21787">
    <property type="entry name" value="TNP-like_RNaseH_N"/>
    <property type="match status" value="1"/>
</dbReference>
<evidence type="ECO:0000256" key="1">
    <source>
        <dbReference type="ARBA" id="ARBA00022723"/>
    </source>
</evidence>
<evidence type="ECO:0000256" key="6">
    <source>
        <dbReference type="SAM" id="MobiDB-lite"/>
    </source>
</evidence>
<dbReference type="Pfam" id="PF05485">
    <property type="entry name" value="THAP"/>
    <property type="match status" value="1"/>
</dbReference>
<feature type="non-terminal residue" evidence="8">
    <location>
        <position position="510"/>
    </location>
</feature>
<accession>A0A1E1WX98</accession>
<feature type="domain" description="THAP-type" evidence="7">
    <location>
        <begin position="1"/>
        <end position="56"/>
    </location>
</feature>
<evidence type="ECO:0000256" key="5">
    <source>
        <dbReference type="PROSITE-ProRule" id="PRU00309"/>
    </source>
</evidence>
<sequence>SRFEAWLKYANRPDLLEKPKEQVHRNYRLCSKHFTAECFSSDDCTRLVRGAVPSVKVHERRLRTLVHPDFFEDVDAPGEGTASPAVPPAHLLDHDYYPTTPPTVALSSATADDTCTDEEGGTEHQAAKGMESSSFPGTGTAAPTTPTHSCLLDEGTSTAEPTTPTALTDSPDDAQPCTSGLATIKVPETPETAALQTPKRTGRRRLAYTPRTKKKVESLTARSERYRKALGRIKRKHLAERITQQEAVNQIAPHLPRDLLELVKAQIRLRNFPKCKKHWSKEMKQFGLNLFFHSPKAYRFLREVLHLPHVRTLRRWLADIPMAPGIIPGAMDAIKSITKDWPLQDKACCLMFDEIALKRNLMYDQSKDIVIGFADDGNSRTSHLANTAFVMAVSGISRSWIQPVAFAVSHNATPALAMQKLLLTVIQQLETQGLLVKAVICDQGSNNVSLSKMLIHSIHEPYFVVSNRKIYFIFDTPHLIKCTRNNLRKHKLTIGCEVVDWTHIENLYKK</sequence>
<organism evidence="8">
    <name type="scientific">Amblyomma aureolatum</name>
    <dbReference type="NCBI Taxonomy" id="187763"/>
    <lineage>
        <taxon>Eukaryota</taxon>
        <taxon>Metazoa</taxon>
        <taxon>Ecdysozoa</taxon>
        <taxon>Arthropoda</taxon>
        <taxon>Chelicerata</taxon>
        <taxon>Arachnida</taxon>
        <taxon>Acari</taxon>
        <taxon>Parasitiformes</taxon>
        <taxon>Ixodida</taxon>
        <taxon>Ixodoidea</taxon>
        <taxon>Ixodidae</taxon>
        <taxon>Amblyomminae</taxon>
        <taxon>Amblyomma</taxon>
    </lineage>
</organism>
<dbReference type="GO" id="GO:0008270">
    <property type="term" value="F:zinc ion binding"/>
    <property type="evidence" value="ECO:0007669"/>
    <property type="project" value="UniProtKB-KW"/>
</dbReference>
<dbReference type="InterPro" id="IPR048365">
    <property type="entry name" value="TNP-like_RNaseH_N"/>
</dbReference>
<feature type="compositionally biased region" description="Polar residues" evidence="6">
    <location>
        <begin position="155"/>
        <end position="168"/>
    </location>
</feature>
<proteinExistence type="evidence at transcript level"/>
<reference evidence="8" key="1">
    <citation type="journal article" date="2017" name="Front. Cell. Infect. Microbiol.">
        <title>The Distinct Transcriptional Response of the Midgut of Amblyomma sculptum and Amblyomma aureolatum Ticks to Rickettsia rickettsii Correlates to Their Differences in Susceptibility to Infection.</title>
        <authorList>
            <person name="Martins L.A."/>
            <person name="Galletti M.F.B.M."/>
            <person name="Ribeiro J.M."/>
            <person name="Fujita A."/>
            <person name="Costa F.B."/>
            <person name="Labruna M.B."/>
            <person name="Daffre S."/>
            <person name="Fogaca A.C."/>
        </authorList>
    </citation>
    <scope>NUCLEOTIDE SEQUENCE</scope>
</reference>
<dbReference type="InterPro" id="IPR006612">
    <property type="entry name" value="THAP_Znf"/>
</dbReference>
<dbReference type="Pfam" id="PF12017">
    <property type="entry name" value="Tnp_P_element"/>
    <property type="match status" value="1"/>
</dbReference>
<dbReference type="GO" id="GO:0003677">
    <property type="term" value="F:DNA binding"/>
    <property type="evidence" value="ECO:0007669"/>
    <property type="project" value="UniProtKB-UniRule"/>
</dbReference>
<dbReference type="PROSITE" id="PS50950">
    <property type="entry name" value="ZF_THAP"/>
    <property type="match status" value="1"/>
</dbReference>
<feature type="non-terminal residue" evidence="8">
    <location>
        <position position="1"/>
    </location>
</feature>
<evidence type="ECO:0000256" key="3">
    <source>
        <dbReference type="ARBA" id="ARBA00022833"/>
    </source>
</evidence>
<feature type="region of interest" description="Disordered" evidence="6">
    <location>
        <begin position="100"/>
        <end position="178"/>
    </location>
</feature>
<keyword evidence="1" id="KW-0479">Metal-binding</keyword>